<dbReference type="InterPro" id="IPR054610">
    <property type="entry name" value="NNH"/>
</dbReference>
<reference evidence="2" key="1">
    <citation type="journal article" date="2015" name="Genome Announc.">
        <title>Draft Genome Sequence of Tolypothrix boutellei Strain VB521301.</title>
        <authorList>
            <person name="Chandrababunaidu M.M."/>
            <person name="Singh D."/>
            <person name="Sen D."/>
            <person name="Bhan S."/>
            <person name="Das S."/>
            <person name="Gupta A."/>
            <person name="Adhikary S.P."/>
            <person name="Tripathy S."/>
        </authorList>
    </citation>
    <scope>NUCLEOTIDE SEQUENCE</scope>
    <source>
        <strain evidence="2">VB521301</strain>
    </source>
</reference>
<sequence>MIPLNLDAIINAISGIASPLIKDKLQRNETVIKLLQQFNLAPEHPPADFSGVYAYALVEYGVGKPKPFLELFRHEQIKQAFRKALDHNNPSILLSEVDTFVGAYPSFITFARE</sequence>
<dbReference type="Pfam" id="PF22736">
    <property type="entry name" value="NNH5"/>
    <property type="match status" value="1"/>
</dbReference>
<name>A0A0C1NFL4_9CYAN</name>
<proteinExistence type="predicted"/>
<gene>
    <name evidence="2" type="ORF">DA73_0214855</name>
</gene>
<dbReference type="EMBL" id="JHEG02000046">
    <property type="protein sequence ID" value="KIE11606.1"/>
    <property type="molecule type" value="Genomic_DNA"/>
</dbReference>
<evidence type="ECO:0000259" key="1">
    <source>
        <dbReference type="Pfam" id="PF22736"/>
    </source>
</evidence>
<accession>A0A0C1NFL4</accession>
<dbReference type="STRING" id="1479485.DA73_0214855"/>
<protein>
    <recommendedName>
        <fullName evidence="1">NACHT N-terminal helical domain-containing protein</fullName>
    </recommendedName>
</protein>
<evidence type="ECO:0000313" key="2">
    <source>
        <dbReference type="EMBL" id="KIE11606.1"/>
    </source>
</evidence>
<organism evidence="2">
    <name type="scientific">Tolypothrix bouteillei VB521301</name>
    <dbReference type="NCBI Taxonomy" id="1479485"/>
    <lineage>
        <taxon>Bacteria</taxon>
        <taxon>Bacillati</taxon>
        <taxon>Cyanobacteriota</taxon>
        <taxon>Cyanophyceae</taxon>
        <taxon>Nostocales</taxon>
        <taxon>Tolypothrichaceae</taxon>
        <taxon>Tolypothrix</taxon>
    </lineage>
</organism>
<comment type="caution">
    <text evidence="2">The sequence shown here is derived from an EMBL/GenBank/DDBJ whole genome shotgun (WGS) entry which is preliminary data.</text>
</comment>
<feature type="domain" description="NACHT N-terminal helical" evidence="1">
    <location>
        <begin position="6"/>
        <end position="104"/>
    </location>
</feature>
<dbReference type="AlphaFoldDB" id="A0A0C1NFL4"/>